<proteinExistence type="predicted"/>
<dbReference type="InterPro" id="IPR050553">
    <property type="entry name" value="Thioredoxin_ResA/DsbE_sf"/>
</dbReference>
<evidence type="ECO:0000313" key="2">
    <source>
        <dbReference type="EMBL" id="MBM7124566.1"/>
    </source>
</evidence>
<dbReference type="EMBL" id="JADIKE010000028">
    <property type="protein sequence ID" value="MBM7124566.1"/>
    <property type="molecule type" value="Genomic_DNA"/>
</dbReference>
<evidence type="ECO:0000259" key="1">
    <source>
        <dbReference type="PROSITE" id="PS51352"/>
    </source>
</evidence>
<dbReference type="InterPro" id="IPR013740">
    <property type="entry name" value="Redoxin"/>
</dbReference>
<dbReference type="PANTHER" id="PTHR42852:SF17">
    <property type="entry name" value="THIOREDOXIN-LIKE PROTEIN HI_1115"/>
    <property type="match status" value="1"/>
</dbReference>
<organism evidence="2 3">
    <name type="scientific">Dyella flava</name>
    <dbReference type="NCBI Taxonomy" id="1920170"/>
    <lineage>
        <taxon>Bacteria</taxon>
        <taxon>Pseudomonadati</taxon>
        <taxon>Pseudomonadota</taxon>
        <taxon>Gammaproteobacteria</taxon>
        <taxon>Lysobacterales</taxon>
        <taxon>Rhodanobacteraceae</taxon>
        <taxon>Dyella</taxon>
    </lineage>
</organism>
<keyword evidence="3" id="KW-1185">Reference proteome</keyword>
<dbReference type="InterPro" id="IPR036249">
    <property type="entry name" value="Thioredoxin-like_sf"/>
</dbReference>
<sequence length="163" mass="17687">MIPLIMAVFALTYLTLPHVHRVQPWHQLPLTGLDGKPLPSAAWHGRFVLLNFWSTDCAACLAEMPVLEKASIRYGASGLNIVGVALPYDDPNQVAAVAALSHVTYPQSWDSSGQLDKLFGGIAVVPTTVLVDRDGKIVFRQEGPLNDRELASLVQAYGLDSKP</sequence>
<feature type="domain" description="Thioredoxin" evidence="1">
    <location>
        <begin position="19"/>
        <end position="159"/>
    </location>
</feature>
<dbReference type="RefSeq" id="WP_204680099.1">
    <property type="nucleotide sequence ID" value="NZ_BSNR01000003.1"/>
</dbReference>
<comment type="caution">
    <text evidence="2">The sequence shown here is derived from an EMBL/GenBank/DDBJ whole genome shotgun (WGS) entry which is preliminary data.</text>
</comment>
<dbReference type="PROSITE" id="PS51352">
    <property type="entry name" value="THIOREDOXIN_2"/>
    <property type="match status" value="1"/>
</dbReference>
<dbReference type="CDD" id="cd02966">
    <property type="entry name" value="TlpA_like_family"/>
    <property type="match status" value="1"/>
</dbReference>
<dbReference type="Gene3D" id="3.40.30.10">
    <property type="entry name" value="Glutaredoxin"/>
    <property type="match status" value="1"/>
</dbReference>
<dbReference type="Pfam" id="PF08534">
    <property type="entry name" value="Redoxin"/>
    <property type="match status" value="1"/>
</dbReference>
<evidence type="ECO:0000313" key="3">
    <source>
        <dbReference type="Proteomes" id="UP001430149"/>
    </source>
</evidence>
<gene>
    <name evidence="2" type="ORF">ISP19_04180</name>
</gene>
<dbReference type="PANTHER" id="PTHR42852">
    <property type="entry name" value="THIOL:DISULFIDE INTERCHANGE PROTEIN DSBE"/>
    <property type="match status" value="1"/>
</dbReference>
<dbReference type="SUPFAM" id="SSF52833">
    <property type="entry name" value="Thioredoxin-like"/>
    <property type="match status" value="1"/>
</dbReference>
<name>A0ABS2JZZ2_9GAMM</name>
<accession>A0ABS2JZZ2</accession>
<dbReference type="Proteomes" id="UP001430149">
    <property type="component" value="Unassembled WGS sequence"/>
</dbReference>
<reference evidence="2" key="1">
    <citation type="submission" date="2020-10" db="EMBL/GenBank/DDBJ databases">
        <title>Phylogeny of dyella-like bacteria.</title>
        <authorList>
            <person name="Fu J."/>
        </authorList>
    </citation>
    <scope>NUCLEOTIDE SEQUENCE</scope>
    <source>
        <strain evidence="2">DHOC52</strain>
    </source>
</reference>
<dbReference type="InterPro" id="IPR013766">
    <property type="entry name" value="Thioredoxin_domain"/>
</dbReference>
<protein>
    <submittedName>
        <fullName evidence="2">TlpA family protein disulfide reductase</fullName>
    </submittedName>
</protein>